<evidence type="ECO:0000313" key="2">
    <source>
        <dbReference type="Proteomes" id="UP001139981"/>
    </source>
</evidence>
<accession>A0ACC1M574</accession>
<sequence>MMMSVHTMSVSGVLDATFDRLMSGYYGALAGALSFVVTHRVIATFPLYSAVYYSVLPLASLAFVTVAAAMVPRAARAKGARTAIVIGENYDVEASVSLDGYSAFSKTIAVLYLLWHLPWLVWSHAPELARCAPALVFIPMCARGVHSFALLLISPATSVQVVGENEDEHAHQD</sequence>
<comment type="caution">
    <text evidence="1">The sequence shown here is derived from an EMBL/GenBank/DDBJ whole genome shotgun (WGS) entry which is preliminary data.</text>
</comment>
<gene>
    <name evidence="1" type="ORF">IWW38_001846</name>
</gene>
<organism evidence="1 2">
    <name type="scientific">Coemansia aciculifera</name>
    <dbReference type="NCBI Taxonomy" id="417176"/>
    <lineage>
        <taxon>Eukaryota</taxon>
        <taxon>Fungi</taxon>
        <taxon>Fungi incertae sedis</taxon>
        <taxon>Zoopagomycota</taxon>
        <taxon>Kickxellomycotina</taxon>
        <taxon>Kickxellomycetes</taxon>
        <taxon>Kickxellales</taxon>
        <taxon>Kickxellaceae</taxon>
        <taxon>Coemansia</taxon>
    </lineage>
</organism>
<name>A0ACC1M574_9FUNG</name>
<keyword evidence="2" id="KW-1185">Reference proteome</keyword>
<reference evidence="1" key="1">
    <citation type="submission" date="2022-07" db="EMBL/GenBank/DDBJ databases">
        <title>Phylogenomic reconstructions and comparative analyses of Kickxellomycotina fungi.</title>
        <authorList>
            <person name="Reynolds N.K."/>
            <person name="Stajich J.E."/>
            <person name="Barry K."/>
            <person name="Grigoriev I.V."/>
            <person name="Crous P."/>
            <person name="Smith M.E."/>
        </authorList>
    </citation>
    <scope>NUCLEOTIDE SEQUENCE</scope>
    <source>
        <strain evidence="1">CBS 190363</strain>
    </source>
</reference>
<dbReference type="EMBL" id="JANBVB010000150">
    <property type="protein sequence ID" value="KAJ2897021.1"/>
    <property type="molecule type" value="Genomic_DNA"/>
</dbReference>
<dbReference type="Proteomes" id="UP001139981">
    <property type="component" value="Unassembled WGS sequence"/>
</dbReference>
<proteinExistence type="predicted"/>
<evidence type="ECO:0000313" key="1">
    <source>
        <dbReference type="EMBL" id="KAJ2897021.1"/>
    </source>
</evidence>
<protein>
    <submittedName>
        <fullName evidence="1">Uncharacterized protein</fullName>
    </submittedName>
</protein>